<dbReference type="GO" id="GO:0016787">
    <property type="term" value="F:hydrolase activity"/>
    <property type="evidence" value="ECO:0007669"/>
    <property type="project" value="UniProtKB-KW"/>
</dbReference>
<dbReference type="Pfam" id="PF00149">
    <property type="entry name" value="Metallophos"/>
    <property type="match status" value="1"/>
</dbReference>
<evidence type="ECO:0000256" key="2">
    <source>
        <dbReference type="ARBA" id="ARBA00023180"/>
    </source>
</evidence>
<evidence type="ECO:0000313" key="4">
    <source>
        <dbReference type="EMBL" id="KTD54129.1"/>
    </source>
</evidence>
<dbReference type="eggNOG" id="COG1409">
    <property type="taxonomic scope" value="Bacteria"/>
</dbReference>
<keyword evidence="1" id="KW-0378">Hydrolase</keyword>
<proteinExistence type="predicted"/>
<dbReference type="InterPro" id="IPR029052">
    <property type="entry name" value="Metallo-depent_PP-like"/>
</dbReference>
<feature type="domain" description="Calcineurin-like phosphoesterase" evidence="3">
    <location>
        <begin position="54"/>
        <end position="300"/>
    </location>
</feature>
<name>A0A0W0YB34_9GAMM</name>
<dbReference type="SUPFAM" id="SSF56300">
    <property type="entry name" value="Metallo-dependent phosphatases"/>
    <property type="match status" value="1"/>
</dbReference>
<organism evidence="4 5">
    <name type="scientific">Legionella sainthelensi</name>
    <dbReference type="NCBI Taxonomy" id="28087"/>
    <lineage>
        <taxon>Bacteria</taxon>
        <taxon>Pseudomonadati</taxon>
        <taxon>Pseudomonadota</taxon>
        <taxon>Gammaproteobacteria</taxon>
        <taxon>Legionellales</taxon>
        <taxon>Legionellaceae</taxon>
        <taxon>Legionella</taxon>
    </lineage>
</organism>
<evidence type="ECO:0000313" key="5">
    <source>
        <dbReference type="Proteomes" id="UP000054621"/>
    </source>
</evidence>
<dbReference type="Proteomes" id="UP000054621">
    <property type="component" value="Unassembled WGS sequence"/>
</dbReference>
<evidence type="ECO:0000256" key="1">
    <source>
        <dbReference type="ARBA" id="ARBA00022801"/>
    </source>
</evidence>
<sequence length="434" mass="49334">MLILSSSAELLRVKVIRELMMNLKKLIIACTTTLLYLANFYSIAANTSNQNQMEVFLISDPHVDITKRQPTHINPQPNISEELDPQSFKFLIAKIGEQIDSHQEQNPAVLLLGDLPAHNAYKRKTTRDNINLVFEQLFEKINPSPYFYVFGNNDSLERNYGPFTYKDQSPFNLLQKITGNNDGFLSTGLKCPVDLAPCINNENKNYGYYSAYLGDHLKLISLNSVVFVSRPSFNPSRDGAKEELQWLENEIKTSKANHENVLLAMHVPPQSWESIYKDAFIKIIKTYPAIILGIVAAHTHFDELHAIKIENKNYVIPIIYSASIGSDHGNASSYKILNLSRQNDTSSWQFKNYVTYNFIGSTAEKSQLNQYYDFNQTFCSSSSTETVSNCLKMHISKNKFDNATSILMSKHYTAGNPNNNQKINPSSKWLMIIK</sequence>
<dbReference type="AlphaFoldDB" id="A0A0W0YB34"/>
<dbReference type="PANTHER" id="PTHR10340:SF57">
    <property type="entry name" value="METALLOPHOS DOMAIN-CONTAINING PROTEIN"/>
    <property type="match status" value="1"/>
</dbReference>
<dbReference type="PATRIC" id="fig|28087.4.peg.3171"/>
<keyword evidence="2" id="KW-0325">Glycoprotein</keyword>
<dbReference type="EMBL" id="LNYV01000037">
    <property type="protein sequence ID" value="KTD54129.1"/>
    <property type="molecule type" value="Genomic_DNA"/>
</dbReference>
<dbReference type="InterPro" id="IPR004843">
    <property type="entry name" value="Calcineurin-like_PHP"/>
</dbReference>
<dbReference type="STRING" id="28087.Lsai_2951"/>
<protein>
    <submittedName>
        <fullName evidence="4">Acid sphingomyelinase-like phosphodiesterase</fullName>
    </submittedName>
</protein>
<evidence type="ECO:0000259" key="3">
    <source>
        <dbReference type="Pfam" id="PF00149"/>
    </source>
</evidence>
<reference evidence="4 5" key="1">
    <citation type="submission" date="2015-11" db="EMBL/GenBank/DDBJ databases">
        <title>Genomic analysis of 38 Legionella species identifies large and diverse effector repertoires.</title>
        <authorList>
            <person name="Burstein D."/>
            <person name="Amaro F."/>
            <person name="Zusman T."/>
            <person name="Lifshitz Z."/>
            <person name="Cohen O."/>
            <person name="Gilbert J.A."/>
            <person name="Pupko T."/>
            <person name="Shuman H.A."/>
            <person name="Segal G."/>
        </authorList>
    </citation>
    <scope>NUCLEOTIDE SEQUENCE [LARGE SCALE GENOMIC DNA]</scope>
    <source>
        <strain evidence="4 5">Mt.St.Helens-4</strain>
    </source>
</reference>
<dbReference type="PANTHER" id="PTHR10340">
    <property type="entry name" value="SPHINGOMYELIN PHOSPHODIESTERASE"/>
    <property type="match status" value="1"/>
</dbReference>
<dbReference type="Gene3D" id="3.60.21.10">
    <property type="match status" value="1"/>
</dbReference>
<accession>A0A0W0YB34</accession>
<gene>
    <name evidence="4" type="ORF">Lsai_2951</name>
</gene>
<comment type="caution">
    <text evidence="4">The sequence shown here is derived from an EMBL/GenBank/DDBJ whole genome shotgun (WGS) entry which is preliminary data.</text>
</comment>